<keyword evidence="6" id="KW-0539">Nucleus</keyword>
<dbReference type="InterPro" id="IPR036864">
    <property type="entry name" value="Zn2-C6_fun-type_DNA-bd_sf"/>
</dbReference>
<dbReference type="GO" id="GO:0000981">
    <property type="term" value="F:DNA-binding transcription factor activity, RNA polymerase II-specific"/>
    <property type="evidence" value="ECO:0007669"/>
    <property type="project" value="InterPro"/>
</dbReference>
<sequence>MTITTKQPVNMTEKAKKRTRTGCITCKIRRVKCDETKPSCNRCLAQKRICDGYPPPSTSHRIPTRRALAAAVLTLSTPGPASRILAGPTTASDAACFDFFRARTAPMTASLFPSEFWGTRLLQVAHGEPAVWHAAVALGALHRRWELGFAPPSREWEDGDGMARFSEKAAGAYARSVAMGRDINDPVALLVLSLGLMAVTNIMGRWVDNRVHGAAGARLLGEIKRERAGCRRGGRLGSEIESVAESFARMDLQNLTFSESQAPYPDVESVSNEDVVAEADSLEDVLVPGERFDSFSQAGFHLFALNRRFLLLAAIGEKMSLEEYTAFDEGVRYQLMLWEQMTKNYLRQTRIAEKDTPGLLTLKLYHAFLCLFFRAGVTGPQTDWDTCLPHFERIVALAGVILGRNRTSHAAPAFVSLEPGVIIPLYLTATRCRHPVLRRRALELLRGANSQEGRWHSVGAAAVAERMMQIEEEGLRGIIPEESYLDMVALDVSKDKGFHKCAERNLAEETEEYWLGGDENWTTTHSWDGIVSIPEESRLVMTGITADTESGRIELDLVFSGGETVESQKTEEVVIVNWQAKWTIERSIL</sequence>
<evidence type="ECO:0000259" key="7">
    <source>
        <dbReference type="PROSITE" id="PS50048"/>
    </source>
</evidence>
<dbReference type="GO" id="GO:0008270">
    <property type="term" value="F:zinc ion binding"/>
    <property type="evidence" value="ECO:0007669"/>
    <property type="project" value="InterPro"/>
</dbReference>
<dbReference type="OrthoDB" id="3598904at2759"/>
<accession>A0A1J7IX78</accession>
<feature type="domain" description="Zn(2)-C6 fungal-type" evidence="7">
    <location>
        <begin position="22"/>
        <end position="50"/>
    </location>
</feature>
<dbReference type="InterPro" id="IPR052360">
    <property type="entry name" value="Transcr_Regulatory_Proteins"/>
</dbReference>
<dbReference type="SMART" id="SM00066">
    <property type="entry name" value="GAL4"/>
    <property type="match status" value="1"/>
</dbReference>
<evidence type="ECO:0000256" key="2">
    <source>
        <dbReference type="ARBA" id="ARBA00022833"/>
    </source>
</evidence>
<dbReference type="Pfam" id="PF00172">
    <property type="entry name" value="Zn_clus"/>
    <property type="match status" value="1"/>
</dbReference>
<keyword evidence="4" id="KW-0238">DNA-binding</keyword>
<keyword evidence="1" id="KW-0479">Metal-binding</keyword>
<dbReference type="CDD" id="cd00067">
    <property type="entry name" value="GAL4"/>
    <property type="match status" value="1"/>
</dbReference>
<evidence type="ECO:0000256" key="3">
    <source>
        <dbReference type="ARBA" id="ARBA00023015"/>
    </source>
</evidence>
<keyword evidence="9" id="KW-1185">Reference proteome</keyword>
<evidence type="ECO:0000256" key="1">
    <source>
        <dbReference type="ARBA" id="ARBA00022723"/>
    </source>
</evidence>
<evidence type="ECO:0000313" key="8">
    <source>
        <dbReference type="EMBL" id="OIW31917.1"/>
    </source>
</evidence>
<dbReference type="STRING" id="1408157.A0A1J7IX78"/>
<evidence type="ECO:0000256" key="6">
    <source>
        <dbReference type="ARBA" id="ARBA00023242"/>
    </source>
</evidence>
<keyword evidence="3" id="KW-0805">Transcription regulation</keyword>
<gene>
    <name evidence="8" type="ORF">CONLIGDRAFT_667736</name>
</gene>
<dbReference type="GO" id="GO:0003677">
    <property type="term" value="F:DNA binding"/>
    <property type="evidence" value="ECO:0007669"/>
    <property type="project" value="UniProtKB-KW"/>
</dbReference>
<evidence type="ECO:0000256" key="5">
    <source>
        <dbReference type="ARBA" id="ARBA00023163"/>
    </source>
</evidence>
<reference evidence="8 9" key="1">
    <citation type="submission" date="2016-10" db="EMBL/GenBank/DDBJ databases">
        <title>Draft genome sequence of Coniochaeta ligniaria NRRL30616, a lignocellulolytic fungus for bioabatement of inhibitors in plant biomass hydrolysates.</title>
        <authorList>
            <consortium name="DOE Joint Genome Institute"/>
            <person name="Jimenez D.J."/>
            <person name="Hector R.E."/>
            <person name="Riley R."/>
            <person name="Sun H."/>
            <person name="Grigoriev I.V."/>
            <person name="Van Elsas J.D."/>
            <person name="Nichols N.N."/>
        </authorList>
    </citation>
    <scope>NUCLEOTIDE SEQUENCE [LARGE SCALE GENOMIC DNA]</scope>
    <source>
        <strain evidence="8 9">NRRL 30616</strain>
    </source>
</reference>
<dbReference type="SUPFAM" id="SSF57701">
    <property type="entry name" value="Zn2/Cys6 DNA-binding domain"/>
    <property type="match status" value="1"/>
</dbReference>
<dbReference type="PANTHER" id="PTHR36206:SF12">
    <property type="entry name" value="ASPERCRYPTIN BIOSYNTHESIS CLUSTER-SPECIFIC TRANSCRIPTION REGULATOR ATNN-RELATED"/>
    <property type="match status" value="1"/>
</dbReference>
<dbReference type="EMBL" id="KV875095">
    <property type="protein sequence ID" value="OIW31917.1"/>
    <property type="molecule type" value="Genomic_DNA"/>
</dbReference>
<organism evidence="8 9">
    <name type="scientific">Coniochaeta ligniaria NRRL 30616</name>
    <dbReference type="NCBI Taxonomy" id="1408157"/>
    <lineage>
        <taxon>Eukaryota</taxon>
        <taxon>Fungi</taxon>
        <taxon>Dikarya</taxon>
        <taxon>Ascomycota</taxon>
        <taxon>Pezizomycotina</taxon>
        <taxon>Sordariomycetes</taxon>
        <taxon>Sordariomycetidae</taxon>
        <taxon>Coniochaetales</taxon>
        <taxon>Coniochaetaceae</taxon>
        <taxon>Coniochaeta</taxon>
    </lineage>
</organism>
<evidence type="ECO:0000313" key="9">
    <source>
        <dbReference type="Proteomes" id="UP000182658"/>
    </source>
</evidence>
<keyword evidence="5" id="KW-0804">Transcription</keyword>
<dbReference type="Gene3D" id="4.10.240.10">
    <property type="entry name" value="Zn(2)-C6 fungal-type DNA-binding domain"/>
    <property type="match status" value="1"/>
</dbReference>
<dbReference type="InterPro" id="IPR001138">
    <property type="entry name" value="Zn2Cys6_DnaBD"/>
</dbReference>
<evidence type="ECO:0000256" key="4">
    <source>
        <dbReference type="ARBA" id="ARBA00023125"/>
    </source>
</evidence>
<dbReference type="PANTHER" id="PTHR36206">
    <property type="entry name" value="ASPERCRYPTIN BIOSYNTHESIS CLUSTER-SPECIFIC TRANSCRIPTION REGULATOR ATNN-RELATED"/>
    <property type="match status" value="1"/>
</dbReference>
<name>A0A1J7IX78_9PEZI</name>
<dbReference type="PROSITE" id="PS00463">
    <property type="entry name" value="ZN2_CY6_FUNGAL_1"/>
    <property type="match status" value="1"/>
</dbReference>
<protein>
    <recommendedName>
        <fullName evidence="7">Zn(2)-C6 fungal-type domain-containing protein</fullName>
    </recommendedName>
</protein>
<dbReference type="PROSITE" id="PS50048">
    <property type="entry name" value="ZN2_CY6_FUNGAL_2"/>
    <property type="match status" value="1"/>
</dbReference>
<keyword evidence="2" id="KW-0862">Zinc</keyword>
<dbReference type="AlphaFoldDB" id="A0A1J7IX78"/>
<dbReference type="Proteomes" id="UP000182658">
    <property type="component" value="Unassembled WGS sequence"/>
</dbReference>
<proteinExistence type="predicted"/>
<dbReference type="InParanoid" id="A0A1J7IX78"/>